<dbReference type="RefSeq" id="WP_218286690.1">
    <property type="nucleotide sequence ID" value="NZ_CP076448.1"/>
</dbReference>
<evidence type="ECO:0000259" key="4">
    <source>
        <dbReference type="Pfam" id="PF13458"/>
    </source>
</evidence>
<proteinExistence type="predicted"/>
<organism evidence="5 6">
    <name type="scientific">Elioraea tepida</name>
    <dbReference type="NCBI Taxonomy" id="2843330"/>
    <lineage>
        <taxon>Bacteria</taxon>
        <taxon>Pseudomonadati</taxon>
        <taxon>Pseudomonadota</taxon>
        <taxon>Alphaproteobacteria</taxon>
        <taxon>Acetobacterales</taxon>
        <taxon>Elioraeaceae</taxon>
        <taxon>Elioraea</taxon>
    </lineage>
</organism>
<accession>A0A975U3I3</accession>
<keyword evidence="1 3" id="KW-0732">Signal</keyword>
<keyword evidence="6" id="KW-1185">Reference proteome</keyword>
<feature type="signal peptide" evidence="3">
    <location>
        <begin position="1"/>
        <end position="21"/>
    </location>
</feature>
<keyword evidence="2" id="KW-0813">Transport</keyword>
<evidence type="ECO:0000256" key="1">
    <source>
        <dbReference type="ARBA" id="ARBA00022729"/>
    </source>
</evidence>
<sequence length="402" mass="42616">MRRRQVLAAAGLALALRPASAQNGEVRLGALYPLSGARALLGDEGFRGLELACEERNAGGGVAGAKVRLVRADATDPASAAAEARRLITVERVRAIFGTHASSLSLAATQAAEQAGVPYFELGAIADAITDRGFRSVFRSAPPARAWGEVAIEALAAIARRTGRDERLIRVAVLREEGVLGTAVSSAQKERAAARGLILVEDIPYSMRTADLTAAVLRLRDAQAEVVLHSGYQNDIILFYRAMRAARWKPLAVIGSGEGYALAETQKAIGPDFQNTMIVDVPPLAVSERIAPGAKAFAEAYVRRYGHAPRTGLSLSNFVGARLFLEALARSGGGDRDRVRAAVLALDVPEHSLANGWGAKFDEAGQNTRARPFLAQWQGEQVVTVLPEKAAVAELRLGLGAS</sequence>
<dbReference type="PANTHER" id="PTHR30483:SF37">
    <property type="entry name" value="ABC TRANSPORTER SUBSTRATE-BINDING PROTEIN"/>
    <property type="match status" value="1"/>
</dbReference>
<dbReference type="AlphaFoldDB" id="A0A975U3I3"/>
<dbReference type="GO" id="GO:0006865">
    <property type="term" value="P:amino acid transport"/>
    <property type="evidence" value="ECO:0007669"/>
    <property type="project" value="UniProtKB-KW"/>
</dbReference>
<dbReference type="KEGG" id="elio:KO353_05345"/>
<feature type="chain" id="PRO_5037791548" evidence="3">
    <location>
        <begin position="22"/>
        <end position="402"/>
    </location>
</feature>
<dbReference type="PANTHER" id="PTHR30483">
    <property type="entry name" value="LEUCINE-SPECIFIC-BINDING PROTEIN"/>
    <property type="match status" value="1"/>
</dbReference>
<evidence type="ECO:0000256" key="2">
    <source>
        <dbReference type="ARBA" id="ARBA00022970"/>
    </source>
</evidence>
<feature type="domain" description="Leucine-binding protein" evidence="4">
    <location>
        <begin position="25"/>
        <end position="377"/>
    </location>
</feature>
<protein>
    <submittedName>
        <fullName evidence="5">ABC transporter substrate-binding protein</fullName>
    </submittedName>
</protein>
<dbReference type="InterPro" id="IPR028081">
    <property type="entry name" value="Leu-bd"/>
</dbReference>
<keyword evidence="2" id="KW-0029">Amino-acid transport</keyword>
<name>A0A975U3I3_9PROT</name>
<dbReference type="CDD" id="cd06340">
    <property type="entry name" value="PBP1_ABC_ligand_binding-like"/>
    <property type="match status" value="1"/>
</dbReference>
<dbReference type="Pfam" id="PF13458">
    <property type="entry name" value="Peripla_BP_6"/>
    <property type="match status" value="1"/>
</dbReference>
<dbReference type="Proteomes" id="UP000694001">
    <property type="component" value="Chromosome"/>
</dbReference>
<dbReference type="EMBL" id="CP076448">
    <property type="protein sequence ID" value="QXM25634.1"/>
    <property type="molecule type" value="Genomic_DNA"/>
</dbReference>
<gene>
    <name evidence="5" type="ORF">KO353_05345</name>
</gene>
<evidence type="ECO:0000256" key="3">
    <source>
        <dbReference type="SAM" id="SignalP"/>
    </source>
</evidence>
<evidence type="ECO:0000313" key="6">
    <source>
        <dbReference type="Proteomes" id="UP000694001"/>
    </source>
</evidence>
<dbReference type="InterPro" id="IPR051010">
    <property type="entry name" value="BCAA_transport"/>
</dbReference>
<reference evidence="5" key="1">
    <citation type="submission" date="2021-06" db="EMBL/GenBank/DDBJ databases">
        <title>Elioraea tepida, sp. nov., a moderately thermophilic aerobic anoxygenic phototrophic bacterium isolated from an alkaline siliceous hot spring mat community in Yellowstone National Park, WY, USA.</title>
        <authorList>
            <person name="Saini M.K."/>
            <person name="Yoshida S."/>
            <person name="Sebastian A."/>
            <person name="Hirose S."/>
            <person name="Hara E."/>
            <person name="Tamaki H."/>
            <person name="Soulier N.T."/>
            <person name="Albert I."/>
            <person name="Hanada S."/>
            <person name="Bryant D.A."/>
            <person name="Tank M."/>
        </authorList>
    </citation>
    <scope>NUCLEOTIDE SEQUENCE</scope>
    <source>
        <strain evidence="5">MS-P2</strain>
    </source>
</reference>
<evidence type="ECO:0000313" key="5">
    <source>
        <dbReference type="EMBL" id="QXM25634.1"/>
    </source>
</evidence>